<dbReference type="EMBL" id="FNHD01000016">
    <property type="protein sequence ID" value="SDM18069.1"/>
    <property type="molecule type" value="Genomic_DNA"/>
</dbReference>
<organism evidence="1 2">
    <name type="scientific">Chryseobacterium taihuense</name>
    <dbReference type="NCBI Taxonomy" id="1141221"/>
    <lineage>
        <taxon>Bacteria</taxon>
        <taxon>Pseudomonadati</taxon>
        <taxon>Bacteroidota</taxon>
        <taxon>Flavobacteriia</taxon>
        <taxon>Flavobacteriales</taxon>
        <taxon>Weeksellaceae</taxon>
        <taxon>Chryseobacterium group</taxon>
        <taxon>Chryseobacterium</taxon>
    </lineage>
</organism>
<name>A0ABY0QZU9_9FLAO</name>
<proteinExistence type="predicted"/>
<dbReference type="RefSeq" id="WP_089745027.1">
    <property type="nucleotide sequence ID" value="NZ_FNHD01000016.1"/>
</dbReference>
<accession>A0ABY0QZU9</accession>
<evidence type="ECO:0000313" key="1">
    <source>
        <dbReference type="EMBL" id="SDM18069.1"/>
    </source>
</evidence>
<evidence type="ECO:0000313" key="2">
    <source>
        <dbReference type="Proteomes" id="UP000199242"/>
    </source>
</evidence>
<evidence type="ECO:0008006" key="3">
    <source>
        <dbReference type="Google" id="ProtNLM"/>
    </source>
</evidence>
<gene>
    <name evidence="1" type="ORF">SAMN05216273_1169</name>
</gene>
<protein>
    <recommendedName>
        <fullName evidence="3">Addiction module component</fullName>
    </recommendedName>
</protein>
<dbReference type="Proteomes" id="UP000199242">
    <property type="component" value="Unassembled WGS sequence"/>
</dbReference>
<reference evidence="1 2" key="1">
    <citation type="submission" date="2016-10" db="EMBL/GenBank/DDBJ databases">
        <authorList>
            <person name="Varghese N."/>
            <person name="Submissions S."/>
        </authorList>
    </citation>
    <scope>NUCLEOTIDE SEQUENCE [LARGE SCALE GENOMIC DNA]</scope>
    <source>
        <strain evidence="1 2">CGMCC 1.10941</strain>
    </source>
</reference>
<sequence length="74" mass="8670">MNAAEIKLELINRIANLKDTKIIDEIKNLLDFEQDADVYQLDDVQNVRLLNAQNDDVLSEDEANNQIEKWLQER</sequence>
<keyword evidence="2" id="KW-1185">Reference proteome</keyword>
<comment type="caution">
    <text evidence="1">The sequence shown here is derived from an EMBL/GenBank/DDBJ whole genome shotgun (WGS) entry which is preliminary data.</text>
</comment>